<sequence>MALKVVIIGGGSSYTPEIMEGFLKRYEQFPVTDIVLVDVKAGEEKVKIVTALAKRMVLKAGKDIRVSYTFNRKEALQGADFVTTQIRVGGLQARAYDERIPLKHGMIGQETNGAGGIMKAFRTIPVMLEIAQEMHEICPDAWLINFTNPAGIVTEAVMNHSPFKNVIGVCNIPFNMRSGVGELFQVPAERVMIEFVGLNHFVFGRKVYIDGVDRTAEAMHHLIYDDVDYSPANIVALPWNKQFLKTLNMLPNPYHQYYFQHEQVLKKDVEAYQTNVTRAEVVMEVEEALFKKYQSPNLDVKPEELEQRGGAYYSEAACNVMTSIYNNSMDVQTVNTLNNGTITDLPADCVIEVNSVITASGPMPLSIGNLPAVISGAIVQMKQYERLVVEAAVTGDYSKAYAAMIMNPLVTSDDKAQVVLDELLHVHQSNLPQFSKEVVKQ</sequence>
<organism evidence="12 13">
    <name type="scientific">Pontibacillus litoralis JSM 072002</name>
    <dbReference type="NCBI Taxonomy" id="1385512"/>
    <lineage>
        <taxon>Bacteria</taxon>
        <taxon>Bacillati</taxon>
        <taxon>Bacillota</taxon>
        <taxon>Bacilli</taxon>
        <taxon>Bacillales</taxon>
        <taxon>Bacillaceae</taxon>
        <taxon>Pontibacillus</taxon>
    </lineage>
</organism>
<dbReference type="CDD" id="cd05296">
    <property type="entry name" value="GH4_P_beta_glucosidase"/>
    <property type="match status" value="1"/>
</dbReference>
<feature type="binding site" evidence="8">
    <location>
        <position position="200"/>
    </location>
    <ligand>
        <name>Mn(2+)</name>
        <dbReference type="ChEBI" id="CHEBI:29035"/>
    </ligand>
</feature>
<comment type="cofactor">
    <cofactor evidence="10">
        <name>NAD(+)</name>
        <dbReference type="ChEBI" id="CHEBI:57540"/>
    </cofactor>
    <text evidence="10">Binds 1 NAD(+) per subunit.</text>
</comment>
<dbReference type="Pfam" id="PF11975">
    <property type="entry name" value="Glyco_hydro_4C"/>
    <property type="match status" value="1"/>
</dbReference>
<dbReference type="Gene3D" id="3.90.110.10">
    <property type="entry name" value="Lactate dehydrogenase/glycoside hydrolase, family 4, C-terminal"/>
    <property type="match status" value="1"/>
</dbReference>
<evidence type="ECO:0000256" key="4">
    <source>
        <dbReference type="ARBA" id="ARBA00023027"/>
    </source>
</evidence>
<feature type="binding site" evidence="8">
    <location>
        <position position="170"/>
    </location>
    <ligand>
        <name>Mn(2+)</name>
        <dbReference type="ChEBI" id="CHEBI:29035"/>
    </ligand>
</feature>
<proteinExistence type="inferred from homology"/>
<comment type="similarity">
    <text evidence="1 10">Belongs to the glycosyl hydrolase 4 family.</text>
</comment>
<dbReference type="eggNOG" id="COG1486">
    <property type="taxonomic scope" value="Bacteria"/>
</dbReference>
<keyword evidence="5 8" id="KW-0464">Manganese</keyword>
<keyword evidence="8" id="KW-0170">Cobalt</keyword>
<dbReference type="Pfam" id="PF02056">
    <property type="entry name" value="Glyco_hydro_4"/>
    <property type="match status" value="1"/>
</dbReference>
<dbReference type="Gene3D" id="3.40.50.720">
    <property type="entry name" value="NAD(P)-binding Rossmann-like Domain"/>
    <property type="match status" value="1"/>
</dbReference>
<evidence type="ECO:0000256" key="2">
    <source>
        <dbReference type="ARBA" id="ARBA00022723"/>
    </source>
</evidence>
<keyword evidence="8" id="KW-0408">Iron</keyword>
<feature type="domain" description="Glycosyl hydrolase family 4 C-terminal" evidence="11">
    <location>
        <begin position="195"/>
        <end position="410"/>
    </location>
</feature>
<dbReference type="InterPro" id="IPR015955">
    <property type="entry name" value="Lactate_DH/Glyco_Ohase_4_C"/>
</dbReference>
<dbReference type="PRINTS" id="PR00732">
    <property type="entry name" value="GLHYDRLASE4"/>
</dbReference>
<dbReference type="EMBL" id="AVPG01000010">
    <property type="protein sequence ID" value="KGX86862.1"/>
    <property type="molecule type" value="Genomic_DNA"/>
</dbReference>
<feature type="binding site" evidence="7">
    <location>
        <position position="148"/>
    </location>
    <ligand>
        <name>substrate</name>
    </ligand>
</feature>
<keyword evidence="6 10" id="KW-0326">Glycosidase</keyword>
<dbReference type="AlphaFoldDB" id="A0A0A5HTA4"/>
<evidence type="ECO:0000256" key="6">
    <source>
        <dbReference type="ARBA" id="ARBA00023295"/>
    </source>
</evidence>
<dbReference type="InterPro" id="IPR022616">
    <property type="entry name" value="Glyco_hydro_4_C"/>
</dbReference>
<dbReference type="STRING" id="1385512.N784_03135"/>
<keyword evidence="4 10" id="KW-0520">NAD</keyword>
<dbReference type="InterPro" id="IPR001088">
    <property type="entry name" value="Glyco_hydro_4"/>
</dbReference>
<comment type="caution">
    <text evidence="12">The sequence shown here is derived from an EMBL/GenBank/DDBJ whole genome shotgun (WGS) entry which is preliminary data.</text>
</comment>
<keyword evidence="2 8" id="KW-0479">Metal-binding</keyword>
<feature type="binding site" evidence="7">
    <location>
        <position position="94"/>
    </location>
    <ligand>
        <name>substrate</name>
    </ligand>
</feature>
<evidence type="ECO:0000256" key="8">
    <source>
        <dbReference type="PIRSR" id="PIRSR601088-3"/>
    </source>
</evidence>
<dbReference type="PANTHER" id="PTHR32092:SF5">
    <property type="entry name" value="6-PHOSPHO-BETA-GLUCOSIDASE"/>
    <property type="match status" value="1"/>
</dbReference>
<evidence type="ECO:0000259" key="11">
    <source>
        <dbReference type="Pfam" id="PF11975"/>
    </source>
</evidence>
<dbReference type="GO" id="GO:0016616">
    <property type="term" value="F:oxidoreductase activity, acting on the CH-OH group of donors, NAD or NADP as acceptor"/>
    <property type="evidence" value="ECO:0007669"/>
    <property type="project" value="InterPro"/>
</dbReference>
<accession>A0A0A5HTA4</accession>
<dbReference type="GO" id="GO:0046872">
    <property type="term" value="F:metal ion binding"/>
    <property type="evidence" value="ECO:0007669"/>
    <property type="project" value="UniProtKB-KW"/>
</dbReference>
<dbReference type="OrthoDB" id="9808275at2"/>
<gene>
    <name evidence="12" type="ORF">N784_03135</name>
</gene>
<dbReference type="SUPFAM" id="SSF51735">
    <property type="entry name" value="NAD(P)-binding Rossmann-fold domains"/>
    <property type="match status" value="1"/>
</dbReference>
<feature type="site" description="Increases basicity of active site Tyr" evidence="9">
    <location>
        <position position="110"/>
    </location>
</feature>
<evidence type="ECO:0000256" key="3">
    <source>
        <dbReference type="ARBA" id="ARBA00022801"/>
    </source>
</evidence>
<dbReference type="RefSeq" id="WP_036833975.1">
    <property type="nucleotide sequence ID" value="NZ_AVPG01000010.1"/>
</dbReference>
<dbReference type="PANTHER" id="PTHR32092">
    <property type="entry name" value="6-PHOSPHO-BETA-GLUCOSIDASE-RELATED"/>
    <property type="match status" value="1"/>
</dbReference>
<reference evidence="12 13" key="1">
    <citation type="submission" date="2013-08" db="EMBL/GenBank/DDBJ databases">
        <authorList>
            <person name="Huang J."/>
            <person name="Wang G."/>
        </authorList>
    </citation>
    <scope>NUCLEOTIDE SEQUENCE [LARGE SCALE GENOMIC DNA]</scope>
    <source>
        <strain evidence="12 13">JSM 072002</strain>
    </source>
</reference>
<evidence type="ECO:0000256" key="7">
    <source>
        <dbReference type="PIRSR" id="PIRSR601088-2"/>
    </source>
</evidence>
<dbReference type="SUPFAM" id="SSF56327">
    <property type="entry name" value="LDH C-terminal domain-like"/>
    <property type="match status" value="1"/>
</dbReference>
<dbReference type="GO" id="GO:0005975">
    <property type="term" value="P:carbohydrate metabolic process"/>
    <property type="evidence" value="ECO:0007669"/>
    <property type="project" value="InterPro"/>
</dbReference>
<evidence type="ECO:0000256" key="9">
    <source>
        <dbReference type="PIRSR" id="PIRSR601088-4"/>
    </source>
</evidence>
<protein>
    <submittedName>
        <fullName evidence="12">Diacetylchitobiose-6-phosphate hydrolase</fullName>
    </submittedName>
</protein>
<keyword evidence="3 10" id="KW-0378">Hydrolase</keyword>
<dbReference type="InterPro" id="IPR036291">
    <property type="entry name" value="NAD(P)-bd_dom_sf"/>
</dbReference>
<evidence type="ECO:0000313" key="12">
    <source>
        <dbReference type="EMBL" id="KGX86862.1"/>
    </source>
</evidence>
<keyword evidence="13" id="KW-1185">Reference proteome</keyword>
<dbReference type="GO" id="GO:0004553">
    <property type="term" value="F:hydrolase activity, hydrolyzing O-glycosyl compounds"/>
    <property type="evidence" value="ECO:0007669"/>
    <property type="project" value="InterPro"/>
</dbReference>
<evidence type="ECO:0000256" key="1">
    <source>
        <dbReference type="ARBA" id="ARBA00010141"/>
    </source>
</evidence>
<dbReference type="Proteomes" id="UP000030401">
    <property type="component" value="Unassembled WGS sequence"/>
</dbReference>
<keyword evidence="8" id="KW-0533">Nickel</keyword>
<evidence type="ECO:0000256" key="10">
    <source>
        <dbReference type="RuleBase" id="RU361152"/>
    </source>
</evidence>
<evidence type="ECO:0000256" key="5">
    <source>
        <dbReference type="ARBA" id="ARBA00023211"/>
    </source>
</evidence>
<name>A0A0A5HTA4_9BACI</name>
<evidence type="ECO:0000313" key="13">
    <source>
        <dbReference type="Proteomes" id="UP000030401"/>
    </source>
</evidence>